<dbReference type="EMBL" id="BPLR01019594">
    <property type="protein sequence ID" value="GIX69531.1"/>
    <property type="molecule type" value="Genomic_DNA"/>
</dbReference>
<organism evidence="1 2">
    <name type="scientific">Caerostris extrusa</name>
    <name type="common">Bark spider</name>
    <name type="synonym">Caerostris bankana</name>
    <dbReference type="NCBI Taxonomy" id="172846"/>
    <lineage>
        <taxon>Eukaryota</taxon>
        <taxon>Metazoa</taxon>
        <taxon>Ecdysozoa</taxon>
        <taxon>Arthropoda</taxon>
        <taxon>Chelicerata</taxon>
        <taxon>Arachnida</taxon>
        <taxon>Araneae</taxon>
        <taxon>Araneomorphae</taxon>
        <taxon>Entelegynae</taxon>
        <taxon>Araneoidea</taxon>
        <taxon>Araneidae</taxon>
        <taxon>Caerostris</taxon>
    </lineage>
</organism>
<evidence type="ECO:0000313" key="2">
    <source>
        <dbReference type="Proteomes" id="UP001054945"/>
    </source>
</evidence>
<dbReference type="AlphaFoldDB" id="A0AAV4MBT5"/>
<keyword evidence="2" id="KW-1185">Reference proteome</keyword>
<name>A0AAV4MBT5_CAEEX</name>
<evidence type="ECO:0000313" key="1">
    <source>
        <dbReference type="EMBL" id="GIX69531.1"/>
    </source>
</evidence>
<comment type="caution">
    <text evidence="1">The sequence shown here is derived from an EMBL/GenBank/DDBJ whole genome shotgun (WGS) entry which is preliminary data.</text>
</comment>
<accession>A0AAV4MBT5</accession>
<protein>
    <submittedName>
        <fullName evidence="1">Uncharacterized protein</fullName>
    </submittedName>
</protein>
<reference evidence="1 2" key="1">
    <citation type="submission" date="2021-06" db="EMBL/GenBank/DDBJ databases">
        <title>Caerostris extrusa draft genome.</title>
        <authorList>
            <person name="Kono N."/>
            <person name="Arakawa K."/>
        </authorList>
    </citation>
    <scope>NUCLEOTIDE SEQUENCE [LARGE SCALE GENOMIC DNA]</scope>
</reference>
<gene>
    <name evidence="1" type="ORF">CEXT_743581</name>
</gene>
<proteinExistence type="predicted"/>
<sequence length="114" mass="12859">MREVNVHYNSRYRVSPLQEAVKASDIVSQYLAVLPLDPFQIHLQTKNTSSAITFIATTRSSNLSATNSLNKSFFIPHKTSVSVHHMGKAFGQWSAAMSSDRIPWHDQMKRIQNG</sequence>
<dbReference type="Proteomes" id="UP001054945">
    <property type="component" value="Unassembled WGS sequence"/>
</dbReference>